<sequence>MAEGTWVCNDCTHSHMHLETGCFCGCKGVFEQKVEVVRRYIPTDEFNETFSTFADRVDHGCVLQIETDHRFRFLTTNGTLVIVSNSDVWER</sequence>
<proteinExistence type="predicted"/>
<dbReference type="EMBL" id="MG962368">
    <property type="protein sequence ID" value="AVO25295.1"/>
    <property type="molecule type" value="Genomic_DNA"/>
</dbReference>
<gene>
    <name evidence="1" type="primary">55</name>
    <name evidence="1" type="ORF">PBI_GRAVY_55</name>
</gene>
<name>A0A2P1JY80_9CAUD</name>
<evidence type="ECO:0000313" key="1">
    <source>
        <dbReference type="EMBL" id="AVO25295.1"/>
    </source>
</evidence>
<evidence type="ECO:0000313" key="2">
    <source>
        <dbReference type="Proteomes" id="UP000240261"/>
    </source>
</evidence>
<accession>A0A2P1JY80</accession>
<dbReference type="Proteomes" id="UP000240261">
    <property type="component" value="Segment"/>
</dbReference>
<organism evidence="1 2">
    <name type="scientific">Gordonia phage Gravy</name>
    <dbReference type="NCBI Taxonomy" id="2094133"/>
    <lineage>
        <taxon>Viruses</taxon>
        <taxon>Duplodnaviria</taxon>
        <taxon>Heunggongvirae</taxon>
        <taxon>Uroviricota</taxon>
        <taxon>Caudoviricetes</taxon>
        <taxon>Deejayvirinae</taxon>
        <taxon>Tanisvirus</taxon>
        <taxon>Tanisvirus tanis</taxon>
    </lineage>
</organism>
<reference evidence="1 2" key="1">
    <citation type="submission" date="2018-02" db="EMBL/GenBank/DDBJ databases">
        <authorList>
            <person name="Aull H.G."/>
            <person name="Garlena R.A."/>
            <person name="Russell D.A."/>
            <person name="Pop W.H."/>
            <person name="Jacobs-Sera D."/>
            <person name="Hatfull G.F."/>
        </authorList>
    </citation>
    <scope>NUCLEOTIDE SEQUENCE [LARGE SCALE GENOMIC DNA]</scope>
</reference>
<protein>
    <submittedName>
        <fullName evidence="1">Uncharacterized protein</fullName>
    </submittedName>
</protein>